<name>A0A3G4ZWX5_9VIRU</name>
<dbReference type="PANTHER" id="PTHR34491">
    <property type="entry name" value="A-TYPE INCLUSION PROTEIN, PUTATIVE-RELATED"/>
    <property type="match status" value="1"/>
</dbReference>
<keyword evidence="1" id="KW-0175">Coiled coil</keyword>
<gene>
    <name evidence="3" type="ORF">Edafosvirus3_7</name>
</gene>
<evidence type="ECO:0000313" key="3">
    <source>
        <dbReference type="EMBL" id="AYV77929.1"/>
    </source>
</evidence>
<dbReference type="EMBL" id="MK072068">
    <property type="protein sequence ID" value="AYV77929.1"/>
    <property type="molecule type" value="Genomic_DNA"/>
</dbReference>
<organism evidence="3">
    <name type="scientific">Edafosvirus sp</name>
    <dbReference type="NCBI Taxonomy" id="2487765"/>
    <lineage>
        <taxon>Viruses</taxon>
        <taxon>Varidnaviria</taxon>
        <taxon>Bamfordvirae</taxon>
        <taxon>Nucleocytoviricota</taxon>
        <taxon>Megaviricetes</taxon>
        <taxon>Imitervirales</taxon>
        <taxon>Mimiviridae</taxon>
        <taxon>Klosneuvirinae</taxon>
    </lineage>
</organism>
<sequence length="1185" mass="139263">MSLNLFTDFLVVFTEKYNQIKTKLKQEKKSYDKDWQQYVPINEIYHILANISGDNRIIYDLKYYKKPKEDDYEYIETNSVEENIAMLMNKFNNLKNQYKSLKKDHIYLIKEKETILAEISDLEKKLENHPTKMKEYIKKKNKIIKDNNLSSIFKESISDDLIVTSEPIELSEPIKPNAPKTNENIEEILEAVINQASEEKEQDVESETNKTNIKKKLSDALLILNKMNDKKKQRVESRGEEIKRKADEDAQREANEDVQREAQRKANEDAQREAQRKANEDVQREAQRKANEDAQREAQRKANEDAQREAQRKANEDVQREAQRKANEDAQREAQRKANEDAQREAQRKANEDAQREAQRKANEDAQREAQRKANEDAQREAQRKANEDAQREAQRKANEDAQREAQRKANEDAQREAQRIEAIRIANIMAQRAEAKRVADAIEARRMADIVEAKRVADAIEARRVADAEETRRVVDAEAKRKAGEEDKIRANELINKSPVILFTDRTMTVETKQFDELDKSELDQLNEMYANKSVITRISTKEDLLCQDNPDVYTTVTLIKVNGIIVGAIKYNNGIRPAKTIFNSICLSKDLRMKKNWLYTTGYIYYLLQEYNNQCAFGNRNIGKLSTQYIDLYKIYVQYGWECINRIKGANPNQYTYELQNRCNNNILPNRNIIIDASIPQRINKIVTVDQDDNHHYDACGFYVQLNSMLFIELCKNPNKPIQDIIITLMNRREYYASTIINKLEPVEIFDKATRGAELSLYVFPNYIEQGYFHKNKQEFYTNYWKDRYYNLDALIGNVIPLYMFHSTNYYDILQQYMFNSYESMETSYYILKSYFEKENSVIAFALGVNRPNKTGHWISIGINKIGNVPEYYYLNSLSRQQAIQYKREIDIIMKMGQYRSITSFFEDVMTDIIVKKRDILIDFFRSISKKADVKFRELSDIIDNQLIQSIKEENYDRILNNLIDQDFIKNSINNIINLERSICNLNKFLSLYSFGDFNTKYIKFLSDLKINPDDDFRDYYTQAEMKFQEAKNQIILAQVKERADVDRIRKAGGAEQTYRNAIKRINERSIYDLIKDRKEERNIRINGRPVDEQRKIKILFNEVLDYIIKNYTIFMNPFINTNDGKITKLKCDDIYSVAKIRIEGDTNWTNEMPKIIPPLIENINGSEAKEKARKAILFKVFV</sequence>
<evidence type="ECO:0000256" key="2">
    <source>
        <dbReference type="SAM" id="MobiDB-lite"/>
    </source>
</evidence>
<dbReference type="PANTHER" id="PTHR34491:SF74">
    <property type="entry name" value="DUF4456 DOMAIN-CONTAINING PROTEIN"/>
    <property type="match status" value="1"/>
</dbReference>
<feature type="region of interest" description="Disordered" evidence="2">
    <location>
        <begin position="228"/>
        <end position="416"/>
    </location>
</feature>
<evidence type="ECO:0000256" key="1">
    <source>
        <dbReference type="SAM" id="Coils"/>
    </source>
</evidence>
<accession>A0A3G4ZWX5</accession>
<proteinExistence type="predicted"/>
<reference evidence="3" key="1">
    <citation type="submission" date="2018-10" db="EMBL/GenBank/DDBJ databases">
        <title>Hidden diversity of soil giant viruses.</title>
        <authorList>
            <person name="Schulz F."/>
            <person name="Alteio L."/>
            <person name="Goudeau D."/>
            <person name="Ryan E.M."/>
            <person name="Malmstrom R.R."/>
            <person name="Blanchard J."/>
            <person name="Woyke T."/>
        </authorList>
    </citation>
    <scope>NUCLEOTIDE SEQUENCE</scope>
    <source>
        <strain evidence="3">EDV1</strain>
    </source>
</reference>
<feature type="coiled-coil region" evidence="1">
    <location>
        <begin position="77"/>
        <end position="104"/>
    </location>
</feature>
<protein>
    <submittedName>
        <fullName evidence="3">Uncharacterized protein</fullName>
    </submittedName>
</protein>